<keyword evidence="7 8" id="KW-0407">Ion channel</keyword>
<evidence type="ECO:0000313" key="13">
    <source>
        <dbReference type="RefSeq" id="XP_030387744.1"/>
    </source>
</evidence>
<evidence type="ECO:0000256" key="4">
    <source>
        <dbReference type="ARBA" id="ARBA00022989"/>
    </source>
</evidence>
<proteinExistence type="inferred from homology"/>
<comment type="subcellular location">
    <subcellularLocation>
        <location evidence="1">Membrane</location>
        <topology evidence="1">Multi-pass membrane protein</topology>
    </subcellularLocation>
</comment>
<feature type="region of interest" description="Disordered" evidence="9">
    <location>
        <begin position="775"/>
        <end position="794"/>
    </location>
</feature>
<keyword evidence="2 8" id="KW-0813">Transport</keyword>
<feature type="transmembrane region" description="Helical" evidence="10">
    <location>
        <begin position="208"/>
        <end position="230"/>
    </location>
</feature>
<accession>A0A6J2UHA6</accession>
<evidence type="ECO:0000256" key="1">
    <source>
        <dbReference type="ARBA" id="ARBA00004141"/>
    </source>
</evidence>
<comment type="similarity">
    <text evidence="8">Belongs to the two pore domain potassium channel (TC 1.A.1.8) family.</text>
</comment>
<evidence type="ECO:0000256" key="9">
    <source>
        <dbReference type="SAM" id="MobiDB-lite"/>
    </source>
</evidence>
<keyword evidence="3 8" id="KW-0812">Transmembrane</keyword>
<dbReference type="SUPFAM" id="SSF81324">
    <property type="entry name" value="Voltage-gated potassium channels"/>
    <property type="match status" value="2"/>
</dbReference>
<dbReference type="PANTHER" id="PTHR11003:SF352">
    <property type="entry name" value="BCDNA.GH04802-RELATED"/>
    <property type="match status" value="1"/>
</dbReference>
<feature type="transmembrane region" description="Helical" evidence="10">
    <location>
        <begin position="877"/>
        <end position="896"/>
    </location>
</feature>
<evidence type="ECO:0000256" key="7">
    <source>
        <dbReference type="ARBA" id="ARBA00023303"/>
    </source>
</evidence>
<dbReference type="InterPro" id="IPR013099">
    <property type="entry name" value="K_chnl_dom"/>
</dbReference>
<evidence type="ECO:0000256" key="6">
    <source>
        <dbReference type="ARBA" id="ARBA00023136"/>
    </source>
</evidence>
<dbReference type="GO" id="GO:0030322">
    <property type="term" value="P:stabilization of membrane potential"/>
    <property type="evidence" value="ECO:0007669"/>
    <property type="project" value="TreeGrafter"/>
</dbReference>
<dbReference type="Pfam" id="PF07885">
    <property type="entry name" value="Ion_trans_2"/>
    <property type="match status" value="2"/>
</dbReference>
<feature type="transmembrane region" description="Helical" evidence="10">
    <location>
        <begin position="908"/>
        <end position="930"/>
    </location>
</feature>
<keyword evidence="4 10" id="KW-1133">Transmembrane helix</keyword>
<feature type="region of interest" description="Disordered" evidence="9">
    <location>
        <begin position="376"/>
        <end position="399"/>
    </location>
</feature>
<dbReference type="Proteomes" id="UP000504634">
    <property type="component" value="Unplaced"/>
</dbReference>
<evidence type="ECO:0000256" key="10">
    <source>
        <dbReference type="SAM" id="Phobius"/>
    </source>
</evidence>
<evidence type="ECO:0000256" key="3">
    <source>
        <dbReference type="ARBA" id="ARBA00022692"/>
    </source>
</evidence>
<dbReference type="PANTHER" id="PTHR11003">
    <property type="entry name" value="POTASSIUM CHANNEL, SUBFAMILY K"/>
    <property type="match status" value="1"/>
</dbReference>
<reference evidence="13" key="1">
    <citation type="submission" date="2025-08" db="UniProtKB">
        <authorList>
            <consortium name="RefSeq"/>
        </authorList>
    </citation>
    <scope>IDENTIFICATION</scope>
    <source>
        <strain evidence="13">11010-0011.00</strain>
        <tissue evidence="13">Whole body</tissue>
    </source>
</reference>
<evidence type="ECO:0000259" key="11">
    <source>
        <dbReference type="Pfam" id="PF07885"/>
    </source>
</evidence>
<dbReference type="Gene3D" id="1.10.287.70">
    <property type="match status" value="2"/>
</dbReference>
<feature type="region of interest" description="Disordered" evidence="9">
    <location>
        <begin position="1"/>
        <end position="27"/>
    </location>
</feature>
<dbReference type="AlphaFoldDB" id="A0A6J2UHA6"/>
<evidence type="ECO:0000313" key="12">
    <source>
        <dbReference type="Proteomes" id="UP000504634"/>
    </source>
</evidence>
<gene>
    <name evidence="13" type="primary">LOC115634263</name>
</gene>
<feature type="transmembrane region" description="Helical" evidence="10">
    <location>
        <begin position="56"/>
        <end position="85"/>
    </location>
</feature>
<dbReference type="RefSeq" id="XP_030387744.1">
    <property type="nucleotide sequence ID" value="XM_030531884.1"/>
</dbReference>
<protein>
    <submittedName>
        <fullName evidence="13">Uncharacterized protein LOC115634263</fullName>
    </submittedName>
</protein>
<dbReference type="GO" id="GO:0015271">
    <property type="term" value="F:outward rectifier potassium channel activity"/>
    <property type="evidence" value="ECO:0007669"/>
    <property type="project" value="TreeGrafter"/>
</dbReference>
<evidence type="ECO:0000256" key="2">
    <source>
        <dbReference type="ARBA" id="ARBA00022448"/>
    </source>
</evidence>
<feature type="compositionally biased region" description="Low complexity" evidence="9">
    <location>
        <begin position="389"/>
        <end position="399"/>
    </location>
</feature>
<feature type="transmembrane region" description="Helical" evidence="10">
    <location>
        <begin position="849"/>
        <end position="870"/>
    </location>
</feature>
<dbReference type="GO" id="GO:0005886">
    <property type="term" value="C:plasma membrane"/>
    <property type="evidence" value="ECO:0007669"/>
    <property type="project" value="TreeGrafter"/>
</dbReference>
<keyword evidence="12" id="KW-1185">Reference proteome</keyword>
<dbReference type="OrthoDB" id="297496at2759"/>
<dbReference type="InterPro" id="IPR003280">
    <property type="entry name" value="2pore_dom_K_chnl"/>
</dbReference>
<dbReference type="GeneID" id="115634263"/>
<evidence type="ECO:0000256" key="5">
    <source>
        <dbReference type="ARBA" id="ARBA00023065"/>
    </source>
</evidence>
<feature type="transmembrane region" description="Helical" evidence="10">
    <location>
        <begin position="180"/>
        <end position="196"/>
    </location>
</feature>
<feature type="domain" description="Potassium channel" evidence="11">
    <location>
        <begin position="161"/>
        <end position="229"/>
    </location>
</feature>
<name>A0A6J2UHA6_DROLE</name>
<organism evidence="12 13">
    <name type="scientific">Drosophila lebanonensis</name>
    <name type="common">Fruit fly</name>
    <name type="synonym">Scaptodrosophila lebanonensis</name>
    <dbReference type="NCBI Taxonomy" id="7225"/>
    <lineage>
        <taxon>Eukaryota</taxon>
        <taxon>Metazoa</taxon>
        <taxon>Ecdysozoa</taxon>
        <taxon>Arthropoda</taxon>
        <taxon>Hexapoda</taxon>
        <taxon>Insecta</taxon>
        <taxon>Pterygota</taxon>
        <taxon>Neoptera</taxon>
        <taxon>Endopterygota</taxon>
        <taxon>Diptera</taxon>
        <taxon>Brachycera</taxon>
        <taxon>Muscomorpha</taxon>
        <taxon>Ephydroidea</taxon>
        <taxon>Drosophilidae</taxon>
        <taxon>Scaptodrosophila</taxon>
    </lineage>
</organism>
<evidence type="ECO:0000256" key="8">
    <source>
        <dbReference type="RuleBase" id="RU003857"/>
    </source>
</evidence>
<dbReference type="GO" id="GO:0022841">
    <property type="term" value="F:potassium ion leak channel activity"/>
    <property type="evidence" value="ECO:0007669"/>
    <property type="project" value="TreeGrafter"/>
</dbReference>
<feature type="domain" description="Potassium channel" evidence="11">
    <location>
        <begin position="857"/>
        <end position="932"/>
    </location>
</feature>
<feature type="compositionally biased region" description="Basic and acidic residues" evidence="9">
    <location>
        <begin position="1"/>
        <end position="12"/>
    </location>
</feature>
<sequence length="950" mass="101516">MSDVEKAIKGDPHEDDEDNGHAADDESQQIAKSVKVLPAPAASTIPASRPQRCFSLLLKLLCSTPGLVFLVIGYSVLGALIFPLFESPQDLSKSAVIAKSREDCLRELWTITEKLNVLYERNWTMLVHEQLRRFEGSIVAATRQGGSTAASTYSGLSANALGHFGYDAAASGERWTFSEALLYSVTVITTIGHGSLTPRTAAGKLATIFYALIGVPLMLMCLSSLGALLAEALQCTYVRLCCHLQRAHAKEKTQDLATAKGRQTASHGGSCKSCKYDVANSETSLNECYEYGHTNILSKRKLSLEQTEDCQLLSNAATSKFQLQQHYQQQQQRCQLPQQQQPDVMLMATTTTENAMLKYAPSPPPSQQQHALHYINSQQQQQLSTATLPRAQHPQQQQHRPNFVAVPSSMLRFNVAGPTGPSEATPHAPPNCYRSATATIYFPFAPASGTDIPAHGSHLTAASAGAHCQQPLVKYHTIHLQPSAKRLLTALEPVVVTASTVKADAQAEASPMSTLETITLPPPPAYQTANVNAVRCAKFVTKPLPHNTNSLLAGGAPDISCRHDLFTHALTTTATTTTASAMASVTGSTVASSGVGAATRSTATPPLLTFSAATSPQLSACIKATTAATMADNSLMAAGVCSSAAMTSTTAIGPRATATAAATATTSGRAAAALSALLSSTGNVDIMEDEDEHDRERLSNCPHGTPSRVPLIASSAASLVVPHSSALAAAERSGSQARSLLNATAASFHRHTLQPLNRKTLLLTRRCQKHATLYDPTSTTEGSEDEECGAGEEAGSSADATCLQHGSEQFVLKKLSASQRSSHMGDTDDCDDDDNERCEPYEHLGVHPVPISVVLLILMCYLCVGTFFFALWENWSLVDGAYFCFVTLSTIGYGDIVPTRSFNGPEVQLYACCAYLLLGLVLVAMSFSILETQLMWKCKRIAVRLKLAKN</sequence>
<keyword evidence="6 10" id="KW-0472">Membrane</keyword>
<dbReference type="PRINTS" id="PR01333">
    <property type="entry name" value="2POREKCHANEL"/>
</dbReference>
<keyword evidence="5 8" id="KW-0406">Ion transport</keyword>